<dbReference type="SUPFAM" id="SSF52949">
    <property type="entry name" value="Macro domain-like"/>
    <property type="match status" value="1"/>
</dbReference>
<reference evidence="2 3" key="1">
    <citation type="submission" date="2018-07" db="EMBL/GenBank/DDBJ databases">
        <title>Marsedoiliclastica nanhaica gen. nov. sp. nov., a novel marine hydrocarbonoclastic bacterium isolated from an in-situ enriched hydrocarbon-degrading consortium in deep-sea sediment.</title>
        <authorList>
            <person name="Dong C."/>
            <person name="Ma T."/>
            <person name="Liu R."/>
            <person name="Shao Z."/>
        </authorList>
    </citation>
    <scope>NUCLEOTIDE SEQUENCE [LARGE SCALE GENOMIC DNA]</scope>
    <source>
        <strain evidence="3">soil36-7</strain>
    </source>
</reference>
<dbReference type="Gene3D" id="3.40.220.10">
    <property type="entry name" value="Leucine Aminopeptidase, subunit E, domain 1"/>
    <property type="match status" value="1"/>
</dbReference>
<dbReference type="InterPro" id="IPR002589">
    <property type="entry name" value="Macro_dom"/>
</dbReference>
<dbReference type="OrthoDB" id="6194521at2"/>
<name>A0A4P7XJE1_9ALTE</name>
<dbReference type="PROSITE" id="PS51154">
    <property type="entry name" value="MACRO"/>
    <property type="match status" value="1"/>
</dbReference>
<dbReference type="AlphaFoldDB" id="A0A4P7XJE1"/>
<gene>
    <name evidence="2" type="ORF">soil367_12435</name>
</gene>
<keyword evidence="3" id="KW-1185">Reference proteome</keyword>
<sequence length="193" mass="20011">MTPIHVAVRNGITIELKLGDITHQDDIQAVVNAANRELMSGGGVAGAIHSSAGPELAEACKPLAPIRPGEAVITPAFDLPNDSVIHCLGPVYGQDTPSPDLLALCYKAALSVAETNEVKSVAFPAISTGAFGYPLDEAAEVALGAVLGVADDLVHVKLIRFVLRDDAARDIHGQVLSRLAEQGFATSLGEGQD</sequence>
<dbReference type="PANTHER" id="PTHR11106">
    <property type="entry name" value="GANGLIOSIDE INDUCED DIFFERENTIATION ASSOCIATED PROTEIN 2-RELATED"/>
    <property type="match status" value="1"/>
</dbReference>
<evidence type="ECO:0000259" key="1">
    <source>
        <dbReference type="PROSITE" id="PS51154"/>
    </source>
</evidence>
<accession>A0A4P7XJE1</accession>
<dbReference type="InterPro" id="IPR043472">
    <property type="entry name" value="Macro_dom-like"/>
</dbReference>
<dbReference type="Proteomes" id="UP000298049">
    <property type="component" value="Chromosome"/>
</dbReference>
<dbReference type="Pfam" id="PF01661">
    <property type="entry name" value="Macro"/>
    <property type="match status" value="1"/>
</dbReference>
<proteinExistence type="predicted"/>
<organism evidence="2 3">
    <name type="scientific">Hydrocarboniclastica marina</name>
    <dbReference type="NCBI Taxonomy" id="2259620"/>
    <lineage>
        <taxon>Bacteria</taxon>
        <taxon>Pseudomonadati</taxon>
        <taxon>Pseudomonadota</taxon>
        <taxon>Gammaproteobacteria</taxon>
        <taxon>Alteromonadales</taxon>
        <taxon>Alteromonadaceae</taxon>
        <taxon>Hydrocarboniclastica</taxon>
    </lineage>
</organism>
<dbReference type="KEGG" id="hmi:soil367_12435"/>
<evidence type="ECO:0000313" key="3">
    <source>
        <dbReference type="Proteomes" id="UP000298049"/>
    </source>
</evidence>
<protein>
    <submittedName>
        <fullName evidence="2">RNase III inhibitor</fullName>
    </submittedName>
</protein>
<feature type="domain" description="Macro" evidence="1">
    <location>
        <begin position="1"/>
        <end position="180"/>
    </location>
</feature>
<dbReference type="RefSeq" id="WP_136549378.1">
    <property type="nucleotide sequence ID" value="NZ_CP031093.1"/>
</dbReference>
<evidence type="ECO:0000313" key="2">
    <source>
        <dbReference type="EMBL" id="QCF26674.1"/>
    </source>
</evidence>
<dbReference type="PANTHER" id="PTHR11106:SF27">
    <property type="entry name" value="MACRO DOMAIN-CONTAINING PROTEIN"/>
    <property type="match status" value="1"/>
</dbReference>
<dbReference type="SMART" id="SM00506">
    <property type="entry name" value="A1pp"/>
    <property type="match status" value="1"/>
</dbReference>
<dbReference type="EMBL" id="CP031093">
    <property type="protein sequence ID" value="QCF26674.1"/>
    <property type="molecule type" value="Genomic_DNA"/>
</dbReference>